<gene>
    <name evidence="1" type="ORF">K503DRAFT_785883</name>
</gene>
<dbReference type="AlphaFoldDB" id="A0A1B7MNW9"/>
<evidence type="ECO:0000313" key="2">
    <source>
        <dbReference type="Proteomes" id="UP000092154"/>
    </source>
</evidence>
<reference evidence="1 2" key="1">
    <citation type="submission" date="2016-06" db="EMBL/GenBank/DDBJ databases">
        <title>Comparative genomics of the ectomycorrhizal sister species Rhizopogon vinicolor and Rhizopogon vesiculosus (Basidiomycota: Boletales) reveals a divergence of the mating type B locus.</title>
        <authorList>
            <consortium name="DOE Joint Genome Institute"/>
            <person name="Mujic A.B."/>
            <person name="Kuo A."/>
            <person name="Tritt A."/>
            <person name="Lipzen A."/>
            <person name="Chen C."/>
            <person name="Johnson J."/>
            <person name="Sharma A."/>
            <person name="Barry K."/>
            <person name="Grigoriev I.V."/>
            <person name="Spatafora J.W."/>
        </authorList>
    </citation>
    <scope>NUCLEOTIDE SEQUENCE [LARGE SCALE GENOMIC DNA]</scope>
    <source>
        <strain evidence="1 2">AM-OR11-026</strain>
    </source>
</reference>
<name>A0A1B7MNW9_9AGAM</name>
<proteinExistence type="predicted"/>
<sequence length="223" mass="24856">MVFFSLVACKKLEQAEGETGNSPGVVTEDEITHAALTIAFAMLNPRTFMISSLNESIDICKTGYVAWDVEWYADMAKNGRESKQHEKLRKYFLVSPLGKISVPTTIVDNHGKILVWYLPDIMSPECIRLQDPLVTSASYSTKKVQDWLDVMSSMEFFWHAVTGAIAPDLFEAGSVAISETLVALDAIFSIKDLEVDLDYFPGMMCFICGKVLEHSVGPWKKGE</sequence>
<protein>
    <submittedName>
        <fullName evidence="1">Uncharacterized protein</fullName>
    </submittedName>
</protein>
<dbReference type="Proteomes" id="UP000092154">
    <property type="component" value="Unassembled WGS sequence"/>
</dbReference>
<dbReference type="InParanoid" id="A0A1B7MNW9"/>
<accession>A0A1B7MNW9</accession>
<evidence type="ECO:0000313" key="1">
    <source>
        <dbReference type="EMBL" id="OAX34287.1"/>
    </source>
</evidence>
<dbReference type="OrthoDB" id="2609426at2759"/>
<organism evidence="1 2">
    <name type="scientific">Rhizopogon vinicolor AM-OR11-026</name>
    <dbReference type="NCBI Taxonomy" id="1314800"/>
    <lineage>
        <taxon>Eukaryota</taxon>
        <taxon>Fungi</taxon>
        <taxon>Dikarya</taxon>
        <taxon>Basidiomycota</taxon>
        <taxon>Agaricomycotina</taxon>
        <taxon>Agaricomycetes</taxon>
        <taxon>Agaricomycetidae</taxon>
        <taxon>Boletales</taxon>
        <taxon>Suillineae</taxon>
        <taxon>Rhizopogonaceae</taxon>
        <taxon>Rhizopogon</taxon>
    </lineage>
</organism>
<keyword evidence="2" id="KW-1185">Reference proteome</keyword>
<dbReference type="EMBL" id="KV448632">
    <property type="protein sequence ID" value="OAX34287.1"/>
    <property type="molecule type" value="Genomic_DNA"/>
</dbReference>